<dbReference type="Proteomes" id="UP000007305">
    <property type="component" value="Chromosome 6"/>
</dbReference>
<proteinExistence type="predicted"/>
<name>A0A804PZ06_MAIZE</name>
<comment type="subcellular location">
    <subcellularLocation>
        <location evidence="1">Nucleus</location>
    </subcellularLocation>
</comment>
<dbReference type="Pfam" id="PF03106">
    <property type="entry name" value="WRKY"/>
    <property type="match status" value="1"/>
</dbReference>
<dbReference type="SMR" id="A0A804PZ06"/>
<reference evidence="9" key="1">
    <citation type="journal article" date="2009" name="Science">
        <title>The B73 maize genome: complexity, diversity, and dynamics.</title>
        <authorList>
            <person name="Schnable P.S."/>
            <person name="Ware D."/>
            <person name="Fulton R.S."/>
            <person name="Stein J.C."/>
            <person name="Wei F."/>
            <person name="Pasternak S."/>
            <person name="Liang C."/>
            <person name="Zhang J."/>
            <person name="Fulton L."/>
            <person name="Graves T.A."/>
            <person name="Minx P."/>
            <person name="Reily A.D."/>
            <person name="Courtney L."/>
            <person name="Kruchowski S.S."/>
            <person name="Tomlinson C."/>
            <person name="Strong C."/>
            <person name="Delehaunty K."/>
            <person name="Fronick C."/>
            <person name="Courtney B."/>
            <person name="Rock S.M."/>
            <person name="Belter E."/>
            <person name="Du F."/>
            <person name="Kim K."/>
            <person name="Abbott R.M."/>
            <person name="Cotton M."/>
            <person name="Levy A."/>
            <person name="Marchetto P."/>
            <person name="Ochoa K."/>
            <person name="Jackson S.M."/>
            <person name="Gillam B."/>
            <person name="Chen W."/>
            <person name="Yan L."/>
            <person name="Higginbotham J."/>
            <person name="Cardenas M."/>
            <person name="Waligorski J."/>
            <person name="Applebaum E."/>
            <person name="Phelps L."/>
            <person name="Falcone J."/>
            <person name="Kanchi K."/>
            <person name="Thane T."/>
            <person name="Scimone A."/>
            <person name="Thane N."/>
            <person name="Henke J."/>
            <person name="Wang T."/>
            <person name="Ruppert J."/>
            <person name="Shah N."/>
            <person name="Rotter K."/>
            <person name="Hodges J."/>
            <person name="Ingenthron E."/>
            <person name="Cordes M."/>
            <person name="Kohlberg S."/>
            <person name="Sgro J."/>
            <person name="Delgado B."/>
            <person name="Mead K."/>
            <person name="Chinwalla A."/>
            <person name="Leonard S."/>
            <person name="Crouse K."/>
            <person name="Collura K."/>
            <person name="Kudrna D."/>
            <person name="Currie J."/>
            <person name="He R."/>
            <person name="Angelova A."/>
            <person name="Rajasekar S."/>
            <person name="Mueller T."/>
            <person name="Lomeli R."/>
            <person name="Scara G."/>
            <person name="Ko A."/>
            <person name="Delaney K."/>
            <person name="Wissotski M."/>
            <person name="Lopez G."/>
            <person name="Campos D."/>
            <person name="Braidotti M."/>
            <person name="Ashley E."/>
            <person name="Golser W."/>
            <person name="Kim H."/>
            <person name="Lee S."/>
            <person name="Lin J."/>
            <person name="Dujmic Z."/>
            <person name="Kim W."/>
            <person name="Talag J."/>
            <person name="Zuccolo A."/>
            <person name="Fan C."/>
            <person name="Sebastian A."/>
            <person name="Kramer M."/>
            <person name="Spiegel L."/>
            <person name="Nascimento L."/>
            <person name="Zutavern T."/>
            <person name="Miller B."/>
            <person name="Ambroise C."/>
            <person name="Muller S."/>
            <person name="Spooner W."/>
            <person name="Narechania A."/>
            <person name="Ren L."/>
            <person name="Wei S."/>
            <person name="Kumari S."/>
            <person name="Faga B."/>
            <person name="Levy M.J."/>
            <person name="McMahan L."/>
            <person name="Van Buren P."/>
            <person name="Vaughn M.W."/>
            <person name="Ying K."/>
            <person name="Yeh C.-T."/>
            <person name="Emrich S.J."/>
            <person name="Jia Y."/>
            <person name="Kalyanaraman A."/>
            <person name="Hsia A.-P."/>
            <person name="Barbazuk W.B."/>
            <person name="Baucom R.S."/>
            <person name="Brutnell T.P."/>
            <person name="Carpita N.C."/>
            <person name="Chaparro C."/>
            <person name="Chia J.-M."/>
            <person name="Deragon J.-M."/>
            <person name="Estill J.C."/>
            <person name="Fu Y."/>
            <person name="Jeddeloh J.A."/>
            <person name="Han Y."/>
            <person name="Lee H."/>
            <person name="Li P."/>
            <person name="Lisch D.R."/>
            <person name="Liu S."/>
            <person name="Liu Z."/>
            <person name="Nagel D.H."/>
            <person name="McCann M.C."/>
            <person name="SanMiguel P."/>
            <person name="Myers A.M."/>
            <person name="Nettleton D."/>
            <person name="Nguyen J."/>
            <person name="Penning B.W."/>
            <person name="Ponnala L."/>
            <person name="Schneider K.L."/>
            <person name="Schwartz D.C."/>
            <person name="Sharma A."/>
            <person name="Soderlund C."/>
            <person name="Springer N.M."/>
            <person name="Sun Q."/>
            <person name="Wang H."/>
            <person name="Waterman M."/>
            <person name="Westerman R."/>
            <person name="Wolfgruber T.K."/>
            <person name="Yang L."/>
            <person name="Yu Y."/>
            <person name="Zhang L."/>
            <person name="Zhou S."/>
            <person name="Zhu Q."/>
            <person name="Bennetzen J.L."/>
            <person name="Dawe R.K."/>
            <person name="Jiang J."/>
            <person name="Jiang N."/>
            <person name="Presting G.G."/>
            <person name="Wessler S.R."/>
            <person name="Aluru S."/>
            <person name="Martienssen R.A."/>
            <person name="Clifton S.W."/>
            <person name="McCombie W.R."/>
            <person name="Wing R.A."/>
            <person name="Wilson R.K."/>
        </authorList>
    </citation>
    <scope>NUCLEOTIDE SEQUENCE [LARGE SCALE GENOMIC DNA]</scope>
    <source>
        <strain evidence="9">cv. B73</strain>
    </source>
</reference>
<evidence type="ECO:0000256" key="4">
    <source>
        <dbReference type="ARBA" id="ARBA00023163"/>
    </source>
</evidence>
<evidence type="ECO:0000256" key="2">
    <source>
        <dbReference type="ARBA" id="ARBA00023015"/>
    </source>
</evidence>
<evidence type="ECO:0000313" key="9">
    <source>
        <dbReference type="Proteomes" id="UP000007305"/>
    </source>
</evidence>
<evidence type="ECO:0000256" key="1">
    <source>
        <dbReference type="ARBA" id="ARBA00004123"/>
    </source>
</evidence>
<dbReference type="GO" id="GO:0006355">
    <property type="term" value="P:regulation of DNA-templated transcription"/>
    <property type="evidence" value="ECO:0000318"/>
    <property type="project" value="GO_Central"/>
</dbReference>
<evidence type="ECO:0000256" key="3">
    <source>
        <dbReference type="ARBA" id="ARBA00023125"/>
    </source>
</evidence>
<evidence type="ECO:0000259" key="7">
    <source>
        <dbReference type="PROSITE" id="PS50811"/>
    </source>
</evidence>
<dbReference type="InterPro" id="IPR036576">
    <property type="entry name" value="WRKY_dom_sf"/>
</dbReference>
<dbReference type="InterPro" id="IPR044810">
    <property type="entry name" value="WRKY_plant"/>
</dbReference>
<dbReference type="SMART" id="SM00774">
    <property type="entry name" value="WRKY"/>
    <property type="match status" value="1"/>
</dbReference>
<sequence length="379" mass="40005">MHVLAAHPAAAPPLAFLAAAGGVLDHHRYSTKELTPPTTTTMDSNALRQIEEGFRLARELMEELPAAQNEPAYLADRCHGIAQAYVAAIRMLHPPANPPTHFGGSSQHDRVIPQLDLLRPFLSAPSAPSSSSTAFPHNLGRHQLLAADPSSFVVNASPVVAGTREGGERMTIMVPTQATAGNADQPPDDGYTWRKYGQKDILGSRYPRSYYRCTHKNYYGCEAKKKMQRLDDDPFTYEVTYCGNHTCLTSTTPLLTLPAAGPATAASTAANMLSNSPTGGSAAVLAAASQDLFMAAAAEHSAPALSTAIQLGISWMPSALVGSSAGEGSSAQVNVPAASGRDTAEYPVMDLADAMFNSTSSGGSSMDAIFPAHHDRRDS</sequence>
<keyword evidence="2" id="KW-0805">Transcription regulation</keyword>
<dbReference type="GO" id="GO:0000976">
    <property type="term" value="F:transcription cis-regulatory region binding"/>
    <property type="evidence" value="ECO:0000318"/>
    <property type="project" value="GO_Central"/>
</dbReference>
<dbReference type="Gramene" id="Zm00001eb285050_T001">
    <property type="protein sequence ID" value="Zm00001eb285050_P001"/>
    <property type="gene ID" value="Zm00001eb285050"/>
</dbReference>
<dbReference type="PROSITE" id="PS50811">
    <property type="entry name" value="WRKY"/>
    <property type="match status" value="1"/>
</dbReference>
<dbReference type="SUPFAM" id="SSF118290">
    <property type="entry name" value="WRKY DNA-binding domain"/>
    <property type="match status" value="1"/>
</dbReference>
<keyword evidence="3" id="KW-0238">DNA-binding</keyword>
<dbReference type="GO" id="GO:0003700">
    <property type="term" value="F:DNA-binding transcription factor activity"/>
    <property type="evidence" value="ECO:0000318"/>
    <property type="project" value="GO_Central"/>
</dbReference>
<protein>
    <recommendedName>
        <fullName evidence="7">WRKY domain-containing protein</fullName>
    </recommendedName>
</protein>
<keyword evidence="9" id="KW-1185">Reference proteome</keyword>
<reference evidence="8" key="2">
    <citation type="submission" date="2019-07" db="EMBL/GenBank/DDBJ databases">
        <authorList>
            <person name="Seetharam A."/>
            <person name="Woodhouse M."/>
            <person name="Cannon E."/>
        </authorList>
    </citation>
    <scope>NUCLEOTIDE SEQUENCE [LARGE SCALE GENOMIC DNA]</scope>
    <source>
        <strain evidence="8">cv. B73</strain>
    </source>
</reference>
<keyword evidence="5" id="KW-0539">Nucleus</keyword>
<evidence type="ECO:0000313" key="8">
    <source>
        <dbReference type="EnsemblPlants" id="Zm00001eb285050_P001"/>
    </source>
</evidence>
<evidence type="ECO:0000256" key="5">
    <source>
        <dbReference type="ARBA" id="ARBA00023242"/>
    </source>
</evidence>
<dbReference type="GO" id="GO:0005634">
    <property type="term" value="C:nucleus"/>
    <property type="evidence" value="ECO:0000318"/>
    <property type="project" value="GO_Central"/>
</dbReference>
<dbReference type="EnsemblPlants" id="Zm00001eb285050_T001">
    <property type="protein sequence ID" value="Zm00001eb285050_P001"/>
    <property type="gene ID" value="Zm00001eb285050"/>
</dbReference>
<feature type="region of interest" description="Disordered" evidence="6">
    <location>
        <begin position="360"/>
        <end position="379"/>
    </location>
</feature>
<dbReference type="AlphaFoldDB" id="A0A804PZ06"/>
<organism evidence="8 9">
    <name type="scientific">Zea mays</name>
    <name type="common">Maize</name>
    <dbReference type="NCBI Taxonomy" id="4577"/>
    <lineage>
        <taxon>Eukaryota</taxon>
        <taxon>Viridiplantae</taxon>
        <taxon>Streptophyta</taxon>
        <taxon>Embryophyta</taxon>
        <taxon>Tracheophyta</taxon>
        <taxon>Spermatophyta</taxon>
        <taxon>Magnoliopsida</taxon>
        <taxon>Liliopsida</taxon>
        <taxon>Poales</taxon>
        <taxon>Poaceae</taxon>
        <taxon>PACMAD clade</taxon>
        <taxon>Panicoideae</taxon>
        <taxon>Andropogonodae</taxon>
        <taxon>Andropogoneae</taxon>
        <taxon>Tripsacinae</taxon>
        <taxon>Zea</taxon>
    </lineage>
</organism>
<accession>A0A804PZ06</accession>
<dbReference type="PANTHER" id="PTHR31282">
    <property type="entry name" value="WRKY TRANSCRIPTION FACTOR 21-RELATED"/>
    <property type="match status" value="1"/>
</dbReference>
<dbReference type="Gene3D" id="2.20.25.80">
    <property type="entry name" value="WRKY domain"/>
    <property type="match status" value="1"/>
</dbReference>
<reference evidence="8" key="3">
    <citation type="submission" date="2021-05" db="UniProtKB">
        <authorList>
            <consortium name="EnsemblPlants"/>
        </authorList>
    </citation>
    <scope>IDENTIFICATION</scope>
    <source>
        <strain evidence="8">cv. B73</strain>
    </source>
</reference>
<keyword evidence="4" id="KW-0804">Transcription</keyword>
<dbReference type="InterPro" id="IPR003657">
    <property type="entry name" value="WRKY_dom"/>
</dbReference>
<feature type="domain" description="WRKY" evidence="7">
    <location>
        <begin position="182"/>
        <end position="245"/>
    </location>
</feature>
<evidence type="ECO:0000256" key="6">
    <source>
        <dbReference type="SAM" id="MobiDB-lite"/>
    </source>
</evidence>
<dbReference type="InParanoid" id="A0A804PZ06"/>